<keyword evidence="2" id="KW-1185">Reference proteome</keyword>
<protein>
    <submittedName>
        <fullName evidence="1">Uncharacterized protein</fullName>
    </submittedName>
</protein>
<accession>A0A6A6UTU6</accession>
<evidence type="ECO:0000313" key="2">
    <source>
        <dbReference type="Proteomes" id="UP000799302"/>
    </source>
</evidence>
<evidence type="ECO:0000313" key="1">
    <source>
        <dbReference type="EMBL" id="KAF2674867.1"/>
    </source>
</evidence>
<dbReference type="Proteomes" id="UP000799302">
    <property type="component" value="Unassembled WGS sequence"/>
</dbReference>
<reference evidence="1" key="1">
    <citation type="journal article" date="2020" name="Stud. Mycol.">
        <title>101 Dothideomycetes genomes: a test case for predicting lifestyles and emergence of pathogens.</title>
        <authorList>
            <person name="Haridas S."/>
            <person name="Albert R."/>
            <person name="Binder M."/>
            <person name="Bloem J."/>
            <person name="Labutti K."/>
            <person name="Salamov A."/>
            <person name="Andreopoulos B."/>
            <person name="Baker S."/>
            <person name="Barry K."/>
            <person name="Bills G."/>
            <person name="Bluhm B."/>
            <person name="Cannon C."/>
            <person name="Castanera R."/>
            <person name="Culley D."/>
            <person name="Daum C."/>
            <person name="Ezra D."/>
            <person name="Gonzalez J."/>
            <person name="Henrissat B."/>
            <person name="Kuo A."/>
            <person name="Liang C."/>
            <person name="Lipzen A."/>
            <person name="Lutzoni F."/>
            <person name="Magnuson J."/>
            <person name="Mondo S."/>
            <person name="Nolan M."/>
            <person name="Ohm R."/>
            <person name="Pangilinan J."/>
            <person name="Park H.-J."/>
            <person name="Ramirez L."/>
            <person name="Alfaro M."/>
            <person name="Sun H."/>
            <person name="Tritt A."/>
            <person name="Yoshinaga Y."/>
            <person name="Zwiers L.-H."/>
            <person name="Turgeon B."/>
            <person name="Goodwin S."/>
            <person name="Spatafora J."/>
            <person name="Crous P."/>
            <person name="Grigoriev I."/>
        </authorList>
    </citation>
    <scope>NUCLEOTIDE SEQUENCE</scope>
    <source>
        <strain evidence="1">CBS 115976</strain>
    </source>
</reference>
<name>A0A6A6UTU6_9PEZI</name>
<sequence>MREEQAPTVAGRELTAEDIIAFYNLSIDPNQLRAIDPDLDLNRNLARFVQTPHLEEMQNGLEDEPEEPLTAQAIANAMNEIDDLVDQVYEKVVDLREREDFKVTKEVDHDSLDQLPGQPILSIDYLERIAAVVDLAETRILTSDLDAQSRYVPALDILYTAQRAASRMWFEYQMSNWTQAPTDENNFV</sequence>
<organism evidence="1 2">
    <name type="scientific">Microthyrium microscopicum</name>
    <dbReference type="NCBI Taxonomy" id="703497"/>
    <lineage>
        <taxon>Eukaryota</taxon>
        <taxon>Fungi</taxon>
        <taxon>Dikarya</taxon>
        <taxon>Ascomycota</taxon>
        <taxon>Pezizomycotina</taxon>
        <taxon>Dothideomycetes</taxon>
        <taxon>Dothideomycetes incertae sedis</taxon>
        <taxon>Microthyriales</taxon>
        <taxon>Microthyriaceae</taxon>
        <taxon>Microthyrium</taxon>
    </lineage>
</organism>
<proteinExistence type="predicted"/>
<gene>
    <name evidence="1" type="ORF">BT63DRAFT_409005</name>
</gene>
<dbReference type="EMBL" id="MU004230">
    <property type="protein sequence ID" value="KAF2674867.1"/>
    <property type="molecule type" value="Genomic_DNA"/>
</dbReference>
<dbReference type="AlphaFoldDB" id="A0A6A6UTU6"/>